<dbReference type="PANTHER" id="PTHR34761:SF1">
    <property type="entry name" value="NUCLEOLUS AND NEURAL PROGENITOR PROTEIN"/>
    <property type="match status" value="1"/>
</dbReference>
<feature type="region of interest" description="Disordered" evidence="1">
    <location>
        <begin position="341"/>
        <end position="368"/>
    </location>
</feature>
<evidence type="ECO:0000256" key="1">
    <source>
        <dbReference type="SAM" id="MobiDB-lite"/>
    </source>
</evidence>
<feature type="compositionally biased region" description="Basic residues" evidence="1">
    <location>
        <begin position="438"/>
        <end position="448"/>
    </location>
</feature>
<dbReference type="InterPro" id="IPR052835">
    <property type="entry name" value="Nepro"/>
</dbReference>
<accession>A0A0L0H6P0</accession>
<dbReference type="Proteomes" id="UP000053201">
    <property type="component" value="Unassembled WGS sequence"/>
</dbReference>
<feature type="domain" description="Nucleolus and neural progenitor protein-like N-terminal" evidence="2">
    <location>
        <begin position="44"/>
        <end position="194"/>
    </location>
</feature>
<dbReference type="GeneID" id="27691468"/>
<evidence type="ECO:0000313" key="4">
    <source>
        <dbReference type="Proteomes" id="UP000053201"/>
    </source>
</evidence>
<gene>
    <name evidence="3" type="ORF">SPPG_08297</name>
</gene>
<dbReference type="InParanoid" id="A0A0L0H6P0"/>
<dbReference type="VEuPathDB" id="FungiDB:SPPG_08297"/>
<feature type="compositionally biased region" description="Basic and acidic residues" evidence="1">
    <location>
        <begin position="312"/>
        <end position="322"/>
    </location>
</feature>
<dbReference type="PANTHER" id="PTHR34761">
    <property type="entry name" value="NUCLEOLUS AND NEURAL PROGENITOR PROTEIN"/>
    <property type="match status" value="1"/>
</dbReference>
<reference evidence="3 4" key="1">
    <citation type="submission" date="2009-08" db="EMBL/GenBank/DDBJ databases">
        <title>The Genome Sequence of Spizellomyces punctatus strain DAOM BR117.</title>
        <authorList>
            <consortium name="The Broad Institute Genome Sequencing Platform"/>
            <person name="Russ C."/>
            <person name="Cuomo C."/>
            <person name="Shea T."/>
            <person name="Young S.K."/>
            <person name="Zeng Q."/>
            <person name="Koehrsen M."/>
            <person name="Haas B."/>
            <person name="Borodovsky M."/>
            <person name="Guigo R."/>
            <person name="Alvarado L."/>
            <person name="Berlin A."/>
            <person name="Bochicchio J."/>
            <person name="Borenstein D."/>
            <person name="Chapman S."/>
            <person name="Chen Z."/>
            <person name="Engels R."/>
            <person name="Freedman E."/>
            <person name="Gellesch M."/>
            <person name="Goldberg J."/>
            <person name="Griggs A."/>
            <person name="Gujja S."/>
            <person name="Heiman D."/>
            <person name="Hepburn T."/>
            <person name="Howarth C."/>
            <person name="Jen D."/>
            <person name="Larson L."/>
            <person name="Lewis B."/>
            <person name="Mehta T."/>
            <person name="Park D."/>
            <person name="Pearson M."/>
            <person name="Roberts A."/>
            <person name="Saif S."/>
            <person name="Shenoy N."/>
            <person name="Sisk P."/>
            <person name="Stolte C."/>
            <person name="Sykes S."/>
            <person name="Thomson T."/>
            <person name="Walk T."/>
            <person name="White J."/>
            <person name="Yandava C."/>
            <person name="Burger G."/>
            <person name="Gray M.W."/>
            <person name="Holland P.W.H."/>
            <person name="King N."/>
            <person name="Lang F.B.F."/>
            <person name="Roger A.J."/>
            <person name="Ruiz-Trillo I."/>
            <person name="Lander E."/>
            <person name="Nusbaum C."/>
        </authorList>
    </citation>
    <scope>NUCLEOTIDE SEQUENCE [LARGE SCALE GENOMIC DNA]</scope>
    <source>
        <strain evidence="3 4">DAOM BR117</strain>
    </source>
</reference>
<dbReference type="InterPro" id="IPR027951">
    <property type="entry name" value="Nepro_N"/>
</dbReference>
<feature type="region of interest" description="Disordered" evidence="1">
    <location>
        <begin position="293"/>
        <end position="329"/>
    </location>
</feature>
<organism evidence="3 4">
    <name type="scientific">Spizellomyces punctatus (strain DAOM BR117)</name>
    <dbReference type="NCBI Taxonomy" id="645134"/>
    <lineage>
        <taxon>Eukaryota</taxon>
        <taxon>Fungi</taxon>
        <taxon>Fungi incertae sedis</taxon>
        <taxon>Chytridiomycota</taxon>
        <taxon>Chytridiomycota incertae sedis</taxon>
        <taxon>Chytridiomycetes</taxon>
        <taxon>Spizellomycetales</taxon>
        <taxon>Spizellomycetaceae</taxon>
        <taxon>Spizellomyces</taxon>
    </lineage>
</organism>
<sequence length="462" mass="51768">MTSIYNDRYLQCPLPTPVVPRTDLTLPSGYDADDLPRKLYGFRRALSPKEFWAEQSVLDRVRYKNSNQHQGSLHFRKLLEVRRLSRRFGEMELDKLIKDILDVMHCNRTKKTQGRWECLPSHPYMCYVLARLMGAYGLLLRLLIALRNTYLAFRAVARQTYFMAVSLVIMASCARLHLLSRHMLNGVEQCYQLLMSWTQSLPVRGSNDSSGSELPPSLRANLFDASGGVSMTESTGALDEMCHYDTQPSASHRPILMEIEQAAAVSDEFWSAGIGDTTDFDMASLAAGEDYSADGSLVDNPSIDDCNQESRPTAEDDSHEGNKANLRGVRKSITAEMRMPRAVSRAPGPTKRSQMAKGDASINERAKNGIVLPNQATQVAKKKQLEKDQSEHLAQERNLDRNTTGLACLQKKRKAATRTVTGDVLGPKDAETADVQSHKKRQNKKLPKEKKNEIDDIFGLFG</sequence>
<dbReference type="RefSeq" id="XP_016604438.1">
    <property type="nucleotide sequence ID" value="XM_016756454.1"/>
</dbReference>
<dbReference type="OMA" id="QAKLCAY"/>
<dbReference type="eggNOG" id="ENOG502RABI">
    <property type="taxonomic scope" value="Eukaryota"/>
</dbReference>
<feature type="region of interest" description="Disordered" evidence="1">
    <location>
        <begin position="383"/>
        <end position="462"/>
    </location>
</feature>
<keyword evidence="4" id="KW-1185">Reference proteome</keyword>
<evidence type="ECO:0000259" key="2">
    <source>
        <dbReference type="Pfam" id="PF14780"/>
    </source>
</evidence>
<dbReference type="OrthoDB" id="114080at2759"/>
<dbReference type="GO" id="GO:0005634">
    <property type="term" value="C:nucleus"/>
    <property type="evidence" value="ECO:0007669"/>
    <property type="project" value="TreeGrafter"/>
</dbReference>
<dbReference type="EMBL" id="KQ257469">
    <property type="protein sequence ID" value="KNC96398.1"/>
    <property type="molecule type" value="Genomic_DNA"/>
</dbReference>
<feature type="compositionally biased region" description="Basic and acidic residues" evidence="1">
    <location>
        <begin position="383"/>
        <end position="400"/>
    </location>
</feature>
<proteinExistence type="predicted"/>
<dbReference type="Pfam" id="PF14780">
    <property type="entry name" value="NEPRO_N"/>
    <property type="match status" value="1"/>
</dbReference>
<dbReference type="AlphaFoldDB" id="A0A0L0H6P0"/>
<name>A0A0L0H6P0_SPIPD</name>
<protein>
    <recommendedName>
        <fullName evidence="2">Nucleolus and neural progenitor protein-like N-terminal domain-containing protein</fullName>
    </recommendedName>
</protein>
<evidence type="ECO:0000313" key="3">
    <source>
        <dbReference type="EMBL" id="KNC96398.1"/>
    </source>
</evidence>